<dbReference type="Proteomes" id="UP001302274">
    <property type="component" value="Unassembled WGS sequence"/>
</dbReference>
<keyword evidence="2" id="KW-1185">Reference proteome</keyword>
<reference evidence="1 2" key="1">
    <citation type="submission" date="2023-11" db="EMBL/GenBank/DDBJ databases">
        <title>A Novel Polar Bacteriovorax (B. antarcticus) Isolated from the Biocrust in Antarctica.</title>
        <authorList>
            <person name="Mun W."/>
            <person name="Choi S.Y."/>
            <person name="Mitchell R.J."/>
        </authorList>
    </citation>
    <scope>NUCLEOTIDE SEQUENCE [LARGE SCALE GENOMIC DNA]</scope>
    <source>
        <strain evidence="1 2">PP10</strain>
    </source>
</reference>
<gene>
    <name evidence="1" type="ORF">SHI21_07370</name>
</gene>
<dbReference type="RefSeq" id="WP_323575660.1">
    <property type="nucleotide sequence ID" value="NZ_JAYGJQ010000001.1"/>
</dbReference>
<evidence type="ECO:0000313" key="1">
    <source>
        <dbReference type="EMBL" id="MEA9356013.1"/>
    </source>
</evidence>
<proteinExistence type="predicted"/>
<sequence length="248" mass="28637">MKLDLKNYKVVVIDYPVFGLDDPNCAVLLGKAFKMKLDGYAATYSERALPFDKADFFGTHIMFCEQKGEELVPVFAYKSTPLDRCLKFHYEFPATTIMNNGLLPASCLTDLNAIIEKAGDPSLVSFDSSWAQDLDYRFKDDKELKEHLREIMMMVIVKHHQDHNIPHMLTSGAVKVKTDLFFQRIGMNMLNEHARFKEKKLDDSEGIIFYTDTFSFEALAMAKKYQDLWDNRIVMDGRKYVRKTTKVA</sequence>
<accession>A0ABU5VSI3</accession>
<name>A0ABU5VSI3_9BACT</name>
<comment type="caution">
    <text evidence="1">The sequence shown here is derived from an EMBL/GenBank/DDBJ whole genome shotgun (WGS) entry which is preliminary data.</text>
</comment>
<protein>
    <submittedName>
        <fullName evidence="1">Uncharacterized protein</fullName>
    </submittedName>
</protein>
<organism evidence="1 2">
    <name type="scientific">Bacteriovorax antarcticus</name>
    <dbReference type="NCBI Taxonomy" id="3088717"/>
    <lineage>
        <taxon>Bacteria</taxon>
        <taxon>Pseudomonadati</taxon>
        <taxon>Bdellovibrionota</taxon>
        <taxon>Bacteriovoracia</taxon>
        <taxon>Bacteriovoracales</taxon>
        <taxon>Bacteriovoracaceae</taxon>
        <taxon>Bacteriovorax</taxon>
    </lineage>
</organism>
<evidence type="ECO:0000313" key="2">
    <source>
        <dbReference type="Proteomes" id="UP001302274"/>
    </source>
</evidence>
<dbReference type="EMBL" id="JAYGJQ010000001">
    <property type="protein sequence ID" value="MEA9356013.1"/>
    <property type="molecule type" value="Genomic_DNA"/>
</dbReference>